<keyword evidence="3" id="KW-1185">Reference proteome</keyword>
<protein>
    <submittedName>
        <fullName evidence="2">Uncharacterized protein</fullName>
    </submittedName>
</protein>
<dbReference type="AlphaFoldDB" id="A0A9D4QKP2"/>
<accession>A0A9D4QKP2</accession>
<proteinExistence type="predicted"/>
<evidence type="ECO:0000313" key="2">
    <source>
        <dbReference type="EMBL" id="KAH3834868.1"/>
    </source>
</evidence>
<name>A0A9D4QKP2_DREPO</name>
<gene>
    <name evidence="2" type="ORF">DPMN_108201</name>
</gene>
<reference evidence="2" key="2">
    <citation type="submission" date="2020-11" db="EMBL/GenBank/DDBJ databases">
        <authorList>
            <person name="McCartney M.A."/>
            <person name="Auch B."/>
            <person name="Kono T."/>
            <person name="Mallez S."/>
            <person name="Becker A."/>
            <person name="Gohl D.M."/>
            <person name="Silverstein K.A.T."/>
            <person name="Koren S."/>
            <person name="Bechman K.B."/>
            <person name="Herman A."/>
            <person name="Abrahante J.E."/>
            <person name="Garbe J."/>
        </authorList>
    </citation>
    <scope>NUCLEOTIDE SEQUENCE</scope>
    <source>
        <strain evidence="2">Duluth1</strain>
        <tissue evidence="2">Whole animal</tissue>
    </source>
</reference>
<feature type="region of interest" description="Disordered" evidence="1">
    <location>
        <begin position="1"/>
        <end position="40"/>
    </location>
</feature>
<dbReference type="EMBL" id="JAIWYP010000004">
    <property type="protein sequence ID" value="KAH3834868.1"/>
    <property type="molecule type" value="Genomic_DNA"/>
</dbReference>
<organism evidence="2 3">
    <name type="scientific">Dreissena polymorpha</name>
    <name type="common">Zebra mussel</name>
    <name type="synonym">Mytilus polymorpha</name>
    <dbReference type="NCBI Taxonomy" id="45954"/>
    <lineage>
        <taxon>Eukaryota</taxon>
        <taxon>Metazoa</taxon>
        <taxon>Spiralia</taxon>
        <taxon>Lophotrochozoa</taxon>
        <taxon>Mollusca</taxon>
        <taxon>Bivalvia</taxon>
        <taxon>Autobranchia</taxon>
        <taxon>Heteroconchia</taxon>
        <taxon>Euheterodonta</taxon>
        <taxon>Imparidentia</taxon>
        <taxon>Neoheterodontei</taxon>
        <taxon>Myida</taxon>
        <taxon>Dreissenoidea</taxon>
        <taxon>Dreissenidae</taxon>
        <taxon>Dreissena</taxon>
    </lineage>
</organism>
<evidence type="ECO:0000313" key="3">
    <source>
        <dbReference type="Proteomes" id="UP000828390"/>
    </source>
</evidence>
<evidence type="ECO:0000256" key="1">
    <source>
        <dbReference type="SAM" id="MobiDB-lite"/>
    </source>
</evidence>
<sequence>MDSQDERRDRIVGEDRADNVNGHTERPRGSGHEGRPSGGREELFDVFGLFRSYFDSHLSSLTRDITSHKNVDKIDVPAFKSASCKHQFVFNTEICSLLQCILNSDSLGFAKEKVKEGLKKLTNRNKLVRLADSYPGSGPLLLNMKNQ</sequence>
<comment type="caution">
    <text evidence="2">The sequence shown here is derived from an EMBL/GenBank/DDBJ whole genome shotgun (WGS) entry which is preliminary data.</text>
</comment>
<dbReference type="Proteomes" id="UP000828390">
    <property type="component" value="Unassembled WGS sequence"/>
</dbReference>
<reference evidence="2" key="1">
    <citation type="journal article" date="2019" name="bioRxiv">
        <title>The Genome of the Zebra Mussel, Dreissena polymorpha: A Resource for Invasive Species Research.</title>
        <authorList>
            <person name="McCartney M.A."/>
            <person name="Auch B."/>
            <person name="Kono T."/>
            <person name="Mallez S."/>
            <person name="Zhang Y."/>
            <person name="Obille A."/>
            <person name="Becker A."/>
            <person name="Abrahante J.E."/>
            <person name="Garbe J."/>
            <person name="Badalamenti J.P."/>
            <person name="Herman A."/>
            <person name="Mangelson H."/>
            <person name="Liachko I."/>
            <person name="Sullivan S."/>
            <person name="Sone E.D."/>
            <person name="Koren S."/>
            <person name="Silverstein K.A.T."/>
            <person name="Beckman K.B."/>
            <person name="Gohl D.M."/>
        </authorList>
    </citation>
    <scope>NUCLEOTIDE SEQUENCE</scope>
    <source>
        <strain evidence="2">Duluth1</strain>
        <tissue evidence="2">Whole animal</tissue>
    </source>
</reference>